<proteinExistence type="predicted"/>
<name>A0ABR9XN47_9SPHI</name>
<evidence type="ECO:0000256" key="1">
    <source>
        <dbReference type="SAM" id="SignalP"/>
    </source>
</evidence>
<feature type="signal peptide" evidence="1">
    <location>
        <begin position="1"/>
        <end position="22"/>
    </location>
</feature>
<keyword evidence="1" id="KW-0732">Signal</keyword>
<sequence>MLKKYALFLFIAAAFLCCKKSAKVDEVIPVTPVVTVDSAVLTSVKIEAKNNVGKITTDITCTIANGEITAVVPDYKVGKKFALTYAVKNKGTNIKNGDTLQVSGVTVTDFTKPVTLSVISKSGVTNTYTVKIKVFTGLPILYITSASAIVSKEVYVKGKVVIDANQAYPQDVTSMTMQIRGHGNSTWTLSAFLKKPYRVKFDSKISMLGMTAAKNWVLLANYDDKTLMRNRIAMLLARRLGSDWAPDSRFVEVVLNGDFVGNYLLTPQVEVNKGRVDINELTDKNVTDADNTGGYLLELDQKRDADVWFNSNKGYPFAVKSPDVPTAKQLAYIKKYIQDTEDAIYAANFTDPVNGYQKYLNSDSFVNWYLTNEIVQNEDARLFSSIFYYKDRNGKLGMGPVWDFDLSGGNIDYTVAKNPTGIWFIRDDGWFLRLAQDPAFIIKVRNRWAAIKDKEVKQIFTDIDQTAADLKLSQQKNFERWPILNTYVWPNAVVLGSYDKEVAYYKDFLQQRINWMDANMSSW</sequence>
<keyword evidence="2" id="KW-0418">Kinase</keyword>
<accession>A0ABR9XN47</accession>
<dbReference type="Pfam" id="PF08757">
    <property type="entry name" value="CotH"/>
    <property type="match status" value="1"/>
</dbReference>
<protein>
    <submittedName>
        <fullName evidence="2">CotH kinase family protein</fullName>
    </submittedName>
</protein>
<comment type="caution">
    <text evidence="2">The sequence shown here is derived from an EMBL/GenBank/DDBJ whole genome shotgun (WGS) entry which is preliminary data.</text>
</comment>
<evidence type="ECO:0000313" key="3">
    <source>
        <dbReference type="Proteomes" id="UP000632774"/>
    </source>
</evidence>
<feature type="chain" id="PRO_5047249750" evidence="1">
    <location>
        <begin position="23"/>
        <end position="523"/>
    </location>
</feature>
<organism evidence="2 3">
    <name type="scientific">Mucilaginibacter boryungensis</name>
    <dbReference type="NCBI Taxonomy" id="768480"/>
    <lineage>
        <taxon>Bacteria</taxon>
        <taxon>Pseudomonadati</taxon>
        <taxon>Bacteroidota</taxon>
        <taxon>Sphingobacteriia</taxon>
        <taxon>Sphingobacteriales</taxon>
        <taxon>Sphingobacteriaceae</taxon>
        <taxon>Mucilaginibacter</taxon>
    </lineage>
</organism>
<dbReference type="InterPro" id="IPR014867">
    <property type="entry name" value="Spore_coat_CotH_CotH2/3/7"/>
</dbReference>
<dbReference type="GO" id="GO:0016301">
    <property type="term" value="F:kinase activity"/>
    <property type="evidence" value="ECO:0007669"/>
    <property type="project" value="UniProtKB-KW"/>
</dbReference>
<dbReference type="RefSeq" id="WP_194108030.1">
    <property type="nucleotide sequence ID" value="NZ_JADFFM010000002.1"/>
</dbReference>
<keyword evidence="3" id="KW-1185">Reference proteome</keyword>
<keyword evidence="2" id="KW-0808">Transferase</keyword>
<gene>
    <name evidence="2" type="ORF">IRJ18_19885</name>
</gene>
<dbReference type="EMBL" id="JADFFM010000002">
    <property type="protein sequence ID" value="MBE9668640.1"/>
    <property type="molecule type" value="Genomic_DNA"/>
</dbReference>
<reference evidence="2 3" key="1">
    <citation type="submission" date="2020-10" db="EMBL/GenBank/DDBJ databases">
        <title>Mucilaginibacter mali sp. nov., isolated from rhizosphere soil of apple orchard.</title>
        <authorList>
            <person name="Lee J.-S."/>
            <person name="Kim H.S."/>
            <person name="Kim J.-S."/>
        </authorList>
    </citation>
    <scope>NUCLEOTIDE SEQUENCE [LARGE SCALE GENOMIC DNA]</scope>
    <source>
        <strain evidence="2 3">KCTC 23157</strain>
    </source>
</reference>
<dbReference type="Proteomes" id="UP000632774">
    <property type="component" value="Unassembled WGS sequence"/>
</dbReference>
<evidence type="ECO:0000313" key="2">
    <source>
        <dbReference type="EMBL" id="MBE9668640.1"/>
    </source>
</evidence>